<gene>
    <name evidence="2" type="ORF">FIESC28_10604</name>
</gene>
<evidence type="ECO:0000313" key="2">
    <source>
        <dbReference type="EMBL" id="RBR07523.1"/>
    </source>
</evidence>
<protein>
    <submittedName>
        <fullName evidence="2">Uncharacterized protein</fullName>
    </submittedName>
</protein>
<name>A0A366QRL7_9HYPO</name>
<evidence type="ECO:0000256" key="1">
    <source>
        <dbReference type="SAM" id="MobiDB-lite"/>
    </source>
</evidence>
<feature type="compositionally biased region" description="Basic and acidic residues" evidence="1">
    <location>
        <begin position="346"/>
        <end position="355"/>
    </location>
</feature>
<dbReference type="AlphaFoldDB" id="A0A366QRL7"/>
<feature type="region of interest" description="Disordered" evidence="1">
    <location>
        <begin position="223"/>
        <end position="355"/>
    </location>
</feature>
<dbReference type="Proteomes" id="UP000253153">
    <property type="component" value="Unassembled WGS sequence"/>
</dbReference>
<dbReference type="EMBL" id="QKXC01000313">
    <property type="protein sequence ID" value="RBR07523.1"/>
    <property type="molecule type" value="Genomic_DNA"/>
</dbReference>
<dbReference type="OrthoDB" id="10469156at2759"/>
<comment type="caution">
    <text evidence="2">The sequence shown here is derived from an EMBL/GenBank/DDBJ whole genome shotgun (WGS) entry which is preliminary data.</text>
</comment>
<reference evidence="2 3" key="1">
    <citation type="submission" date="2018-06" db="EMBL/GenBank/DDBJ databases">
        <title>Fusarium incarnatum-equiseti species complex species 28.</title>
        <authorList>
            <person name="Gardiner D.M."/>
        </authorList>
    </citation>
    <scope>NUCLEOTIDE SEQUENCE [LARGE SCALE GENOMIC DNA]</scope>
    <source>
        <strain evidence="2 3">FIESC_28</strain>
    </source>
</reference>
<dbReference type="RefSeq" id="XP_031011223.1">
    <property type="nucleotide sequence ID" value="XM_031164735.1"/>
</dbReference>
<feature type="compositionally biased region" description="Polar residues" evidence="1">
    <location>
        <begin position="297"/>
        <end position="313"/>
    </location>
</feature>
<feature type="region of interest" description="Disordered" evidence="1">
    <location>
        <begin position="527"/>
        <end position="570"/>
    </location>
</feature>
<keyword evidence="3" id="KW-1185">Reference proteome</keyword>
<evidence type="ECO:0000313" key="3">
    <source>
        <dbReference type="Proteomes" id="UP000253153"/>
    </source>
</evidence>
<sequence>MDNRSFPERKTEMGPNPLIAASPEATLRFFRYPAPTVRTICRIRNREALDLDDIEEGALAINDPRAPIDGFLFTPTLLHVLGDDPRAVWYGRHTLFLVGELASYSLLHWDRNLPHYIAHYDPQGLDDFTCPAVVQSLVKATFHQQGCPDLPIKPMECPKSDRMESGFYSLYFAHALLMSKPIPDQPIPEPFVQMIRDFHLNPAPSTSNAVPMRPIRRTATGPLEWSMPDAKMSSTSSTASDRVEEVVNPVQGTMSSPSPMPRGDSSCVSSSGRVLLPASLSGQKSPFPRGCLPFRSAPTNSGAVPGSSPSNGPSAKGKEPAASSTNDLSTRDKELEASATNPPSAEGKERQGSWHERCSELVDTLTRLEAHGKLLSHLVALNDQMPMEEAFNKFAAAESNALIANGKQPEYTSFKEFMLAGVDKRFKANEVKSELLKMISEKSQEETQAAADNSQSADGNWRQSTRLKEMMSIYEERQRVCMMDAKSKYTKILRHYYESQAGVDNGPSAKDKEPTYDLFMRDKEFEVGATNPPSAKGKEPATSSINDTSVKEKGSNASITNGPSVKAKERQDRLYETVMAECTETGLALAKATSEEAVASAAVLMARNRLDGVDFELSELKRWLDFHELTKEELNKACDKASLFMSDLLRDCIINRDCHVVQEEKERLMVDVYLNRMNPTPLMEEMNRLEEQHNAKTEAKRKVRSQYVDALTKKGFLDEAREGRFAKDFPDSRMKYMESLFGNREFLSYVPNHDSHSRAGDNDE</sequence>
<accession>A0A366QRL7</accession>
<organism evidence="2 3">
    <name type="scientific">Fusarium coffeatum</name>
    <dbReference type="NCBI Taxonomy" id="231269"/>
    <lineage>
        <taxon>Eukaryota</taxon>
        <taxon>Fungi</taxon>
        <taxon>Dikarya</taxon>
        <taxon>Ascomycota</taxon>
        <taxon>Pezizomycotina</taxon>
        <taxon>Sordariomycetes</taxon>
        <taxon>Hypocreomycetidae</taxon>
        <taxon>Hypocreales</taxon>
        <taxon>Nectriaceae</taxon>
        <taxon>Fusarium</taxon>
        <taxon>Fusarium incarnatum-equiseti species complex</taxon>
    </lineage>
</organism>
<proteinExistence type="predicted"/>
<dbReference type="GeneID" id="42000031"/>